<dbReference type="RefSeq" id="WP_147144761.1">
    <property type="nucleotide sequence ID" value="NZ_BJXN01000001.1"/>
</dbReference>
<evidence type="ECO:0000256" key="1">
    <source>
        <dbReference type="ARBA" id="ARBA00007228"/>
    </source>
</evidence>
<dbReference type="InterPro" id="IPR004384">
    <property type="entry name" value="RNA_MeTrfase_TrmJ/LasT"/>
</dbReference>
<comment type="catalytic activity">
    <reaction evidence="5">
        <text>uridine(32) in tRNA + S-adenosyl-L-methionine = 2'-O-methyluridine(32) in tRNA + S-adenosyl-L-homocysteine + H(+)</text>
        <dbReference type="Rhea" id="RHEA:42936"/>
        <dbReference type="Rhea" id="RHEA-COMP:10107"/>
        <dbReference type="Rhea" id="RHEA-COMP:10290"/>
        <dbReference type="ChEBI" id="CHEBI:15378"/>
        <dbReference type="ChEBI" id="CHEBI:57856"/>
        <dbReference type="ChEBI" id="CHEBI:59789"/>
        <dbReference type="ChEBI" id="CHEBI:65315"/>
        <dbReference type="ChEBI" id="CHEBI:74478"/>
        <dbReference type="EC" id="2.1.1.200"/>
    </reaction>
</comment>
<dbReference type="OrthoDB" id="9806346at2"/>
<feature type="domain" description="tRNA/rRNA methyltransferase SpoU type" evidence="6">
    <location>
        <begin position="2"/>
        <end position="152"/>
    </location>
</feature>
<dbReference type="PANTHER" id="PTHR42786">
    <property type="entry name" value="TRNA/RRNA METHYLTRANSFERASE"/>
    <property type="match status" value="1"/>
</dbReference>
<comment type="subunit">
    <text evidence="5">Homodimer.</text>
</comment>
<dbReference type="SUPFAM" id="SSF75217">
    <property type="entry name" value="alpha/beta knot"/>
    <property type="match status" value="1"/>
</dbReference>
<dbReference type="EC" id="2.1.1.200" evidence="5"/>
<organism evidence="7 8">
    <name type="scientific">Oceanithermus desulfurans NBRC 100063</name>
    <dbReference type="NCBI Taxonomy" id="1227550"/>
    <lineage>
        <taxon>Bacteria</taxon>
        <taxon>Thermotogati</taxon>
        <taxon>Deinococcota</taxon>
        <taxon>Deinococci</taxon>
        <taxon>Thermales</taxon>
        <taxon>Thermaceae</taxon>
        <taxon>Oceanithermus</taxon>
    </lineage>
</organism>
<keyword evidence="5" id="KW-0963">Cytoplasm</keyword>
<name>A0A511RG37_9DEIN</name>
<keyword evidence="4 5" id="KW-0949">S-adenosyl-L-methionine</keyword>
<gene>
    <name evidence="5 7" type="primary">trmJ</name>
    <name evidence="7" type="ORF">ODE01S_00550</name>
</gene>
<protein>
    <recommendedName>
        <fullName evidence="5">tRNA (cytidine/uridine-2'-O-)-methyltransferase TrmJ</fullName>
        <ecNumber evidence="5">2.1.1.200</ecNumber>
    </recommendedName>
    <alternativeName>
        <fullName evidence="5">tRNA (cytidine(32)/uridine(32)-2'-O)-methyltransferase</fullName>
    </alternativeName>
    <alternativeName>
        <fullName evidence="5">tRNA Cm32/Um32 methyltransferase</fullName>
    </alternativeName>
</protein>
<dbReference type="Gene3D" id="1.10.8.590">
    <property type="match status" value="1"/>
</dbReference>
<dbReference type="GO" id="GO:0160206">
    <property type="term" value="F:tRNA (cytidine(32)/uridine(32)-2'-O)-methyltransferase activity"/>
    <property type="evidence" value="ECO:0007669"/>
    <property type="project" value="UniProtKB-EC"/>
</dbReference>
<evidence type="ECO:0000256" key="2">
    <source>
        <dbReference type="ARBA" id="ARBA00022603"/>
    </source>
</evidence>
<dbReference type="GO" id="GO:0106339">
    <property type="term" value="F:tRNA (cytidine(32)-2'-O)-methyltransferase activity"/>
    <property type="evidence" value="ECO:0007669"/>
    <property type="project" value="RHEA"/>
</dbReference>
<evidence type="ECO:0000313" key="8">
    <source>
        <dbReference type="Proteomes" id="UP000321827"/>
    </source>
</evidence>
<dbReference type="GO" id="GO:0002128">
    <property type="term" value="P:tRNA nucleoside ribose methylation"/>
    <property type="evidence" value="ECO:0007669"/>
    <property type="project" value="TreeGrafter"/>
</dbReference>
<accession>A0A511RG37</accession>
<sequence length="240" mass="26740">MIRVVLVEPREPRNVGAAARAMKNFGLEQLVLVNPERPLDEAAYRLATRGAADVLERARTVATLDEALADTVYVVATSARAREGYAGEVYTPREGAPRVRRMAAEGPVALLFGRENFGLSNEEMDRAHAVWRIPTGGYASLNLAQAVLLVAYEVFLARAEPRGTARPRPAAAEELERLFADLEAYLIQIRYTDEHRLEGAMRAFRRMAHRALLSPNEVQRLRGLLRQSRWAIAHGGDRVD</sequence>
<comment type="subcellular location">
    <subcellularLocation>
        <location evidence="5">Cytoplasm</location>
    </subcellularLocation>
</comment>
<dbReference type="InterPro" id="IPR029026">
    <property type="entry name" value="tRNA_m1G_MTases_N"/>
</dbReference>
<dbReference type="InterPro" id="IPR029028">
    <property type="entry name" value="Alpha/beta_knot_MTases"/>
</dbReference>
<keyword evidence="5" id="KW-0819">tRNA processing</keyword>
<keyword evidence="2 5" id="KW-0489">Methyltransferase</keyword>
<evidence type="ECO:0000313" key="7">
    <source>
        <dbReference type="EMBL" id="GEM88621.1"/>
    </source>
</evidence>
<dbReference type="Pfam" id="PF00588">
    <property type="entry name" value="SpoU_methylase"/>
    <property type="match status" value="1"/>
</dbReference>
<evidence type="ECO:0000256" key="4">
    <source>
        <dbReference type="ARBA" id="ARBA00022691"/>
    </source>
</evidence>
<dbReference type="AlphaFoldDB" id="A0A511RG37"/>
<keyword evidence="3 7" id="KW-0808">Transferase</keyword>
<dbReference type="Proteomes" id="UP000321827">
    <property type="component" value="Unassembled WGS sequence"/>
</dbReference>
<comment type="function">
    <text evidence="5">Catalyzes the formation of 2'O-methylated cytidine (Cm32) or 2'O-methylated uridine (Um32) at position 32 in tRNA.</text>
</comment>
<reference evidence="7 8" key="1">
    <citation type="submission" date="2019-07" db="EMBL/GenBank/DDBJ databases">
        <title>Whole genome shotgun sequence of Oceanithermus desulfurans NBRC 100063.</title>
        <authorList>
            <person name="Hosoyama A."/>
            <person name="Uohara A."/>
            <person name="Ohji S."/>
            <person name="Ichikawa N."/>
        </authorList>
    </citation>
    <scope>NUCLEOTIDE SEQUENCE [LARGE SCALE GENOMIC DNA]</scope>
    <source>
        <strain evidence="7 8">NBRC 100063</strain>
    </source>
</reference>
<dbReference type="NCBIfam" id="TIGR00050">
    <property type="entry name" value="rRNA_methyl_1"/>
    <property type="match status" value="1"/>
</dbReference>
<dbReference type="GO" id="GO:0005829">
    <property type="term" value="C:cytosol"/>
    <property type="evidence" value="ECO:0007669"/>
    <property type="project" value="TreeGrafter"/>
</dbReference>
<dbReference type="InterPro" id="IPR001537">
    <property type="entry name" value="SpoU_MeTrfase"/>
</dbReference>
<proteinExistence type="inferred from homology"/>
<dbReference type="PIRSF" id="PIRSF004808">
    <property type="entry name" value="LasT"/>
    <property type="match status" value="1"/>
</dbReference>
<evidence type="ECO:0000256" key="5">
    <source>
        <dbReference type="RuleBase" id="RU362024"/>
    </source>
</evidence>
<comment type="caution">
    <text evidence="7">The sequence shown here is derived from an EMBL/GenBank/DDBJ whole genome shotgun (WGS) entry which is preliminary data.</text>
</comment>
<comment type="similarity">
    <text evidence="1">Belongs to the class IV-like SAM-binding methyltransferase superfamily. RNA methyltransferase TrmH family.</text>
</comment>
<evidence type="ECO:0000259" key="6">
    <source>
        <dbReference type="Pfam" id="PF00588"/>
    </source>
</evidence>
<comment type="catalytic activity">
    <reaction evidence="5">
        <text>cytidine(32) in tRNA + S-adenosyl-L-methionine = 2'-O-methylcytidine(32) in tRNA + S-adenosyl-L-homocysteine + H(+)</text>
        <dbReference type="Rhea" id="RHEA:42932"/>
        <dbReference type="Rhea" id="RHEA-COMP:10288"/>
        <dbReference type="Rhea" id="RHEA-COMP:10289"/>
        <dbReference type="ChEBI" id="CHEBI:15378"/>
        <dbReference type="ChEBI" id="CHEBI:57856"/>
        <dbReference type="ChEBI" id="CHEBI:59789"/>
        <dbReference type="ChEBI" id="CHEBI:74495"/>
        <dbReference type="ChEBI" id="CHEBI:82748"/>
        <dbReference type="EC" id="2.1.1.200"/>
    </reaction>
</comment>
<dbReference type="EMBL" id="BJXN01000001">
    <property type="protein sequence ID" value="GEM88621.1"/>
    <property type="molecule type" value="Genomic_DNA"/>
</dbReference>
<evidence type="ECO:0000256" key="3">
    <source>
        <dbReference type="ARBA" id="ARBA00022679"/>
    </source>
</evidence>
<dbReference type="GO" id="GO:0003723">
    <property type="term" value="F:RNA binding"/>
    <property type="evidence" value="ECO:0007669"/>
    <property type="project" value="InterPro"/>
</dbReference>
<dbReference type="PANTHER" id="PTHR42786:SF2">
    <property type="entry name" value="TRNA (CYTIDINE_URIDINE-2'-O-)-METHYLTRANSFERASE TRMJ"/>
    <property type="match status" value="1"/>
</dbReference>
<dbReference type="Gene3D" id="3.40.1280.10">
    <property type="match status" value="1"/>
</dbReference>
<dbReference type="CDD" id="cd18093">
    <property type="entry name" value="SpoU-like_TrmJ"/>
    <property type="match status" value="1"/>
</dbReference>